<dbReference type="EMBL" id="JBBPBN010000006">
    <property type="protein sequence ID" value="KAK9034868.1"/>
    <property type="molecule type" value="Genomic_DNA"/>
</dbReference>
<dbReference type="Gene3D" id="2.40.70.10">
    <property type="entry name" value="Acid Proteases"/>
    <property type="match status" value="1"/>
</dbReference>
<name>A0ABR2TCG3_9ROSI</name>
<evidence type="ECO:0000256" key="1">
    <source>
        <dbReference type="SAM" id="Coils"/>
    </source>
</evidence>
<keyword evidence="4" id="KW-1185">Reference proteome</keyword>
<feature type="compositionally biased region" description="Polar residues" evidence="2">
    <location>
        <begin position="15"/>
        <end position="48"/>
    </location>
</feature>
<dbReference type="PANTHER" id="PTHR33067">
    <property type="entry name" value="RNA-DIRECTED DNA POLYMERASE-RELATED"/>
    <property type="match status" value="1"/>
</dbReference>
<evidence type="ECO:0000256" key="2">
    <source>
        <dbReference type="SAM" id="MobiDB-lite"/>
    </source>
</evidence>
<evidence type="ECO:0000313" key="3">
    <source>
        <dbReference type="EMBL" id="KAK9034868.1"/>
    </source>
</evidence>
<accession>A0ABR2TCG3</accession>
<sequence length="315" mass="36209">MSNTYNPAWRKHPNFTWQNQNNTLNPQSSTQQGYQNLSRPLNQPMQDYQQPSNYRTVEKTLNTFMTQISADMERIDQFIQKTDAFMDRTEMRIQNHEAALKSLENQVGQISKVFNSRPIGGFPSDTEVTKGVTHEQCKAISTRSGKVLEPPTKSKQGEVTVANPKHQSDAQICLPEAWHRGSQTNHSNTATGRSLVRTTRRKIEDILIRVDKFIFPVYLLILDYEADEHAPIIPGRPFLAAGRVLLDFENDELVLRVNDQQVKINIFKTMKRLVELEDWQMIEATTEFHLDTEIICLGREHIISLNDLNTDPDDT</sequence>
<dbReference type="PANTHER" id="PTHR33067:SF39">
    <property type="entry name" value="TRANSCRIPTION FACTOR INTERACTOR AND REGULATOR CCHC(ZN) FAMILY"/>
    <property type="match status" value="1"/>
</dbReference>
<comment type="caution">
    <text evidence="3">The sequence shown here is derived from an EMBL/GenBank/DDBJ whole genome shotgun (WGS) entry which is preliminary data.</text>
</comment>
<proteinExistence type="predicted"/>
<organism evidence="3 4">
    <name type="scientific">Hibiscus sabdariffa</name>
    <name type="common">roselle</name>
    <dbReference type="NCBI Taxonomy" id="183260"/>
    <lineage>
        <taxon>Eukaryota</taxon>
        <taxon>Viridiplantae</taxon>
        <taxon>Streptophyta</taxon>
        <taxon>Embryophyta</taxon>
        <taxon>Tracheophyta</taxon>
        <taxon>Spermatophyta</taxon>
        <taxon>Magnoliopsida</taxon>
        <taxon>eudicotyledons</taxon>
        <taxon>Gunneridae</taxon>
        <taxon>Pentapetalae</taxon>
        <taxon>rosids</taxon>
        <taxon>malvids</taxon>
        <taxon>Malvales</taxon>
        <taxon>Malvaceae</taxon>
        <taxon>Malvoideae</taxon>
        <taxon>Hibiscus</taxon>
    </lineage>
</organism>
<dbReference type="InterPro" id="IPR021109">
    <property type="entry name" value="Peptidase_aspartic_dom_sf"/>
</dbReference>
<dbReference type="Proteomes" id="UP001396334">
    <property type="component" value="Unassembled WGS sequence"/>
</dbReference>
<keyword evidence="1" id="KW-0175">Coiled coil</keyword>
<evidence type="ECO:0000313" key="4">
    <source>
        <dbReference type="Proteomes" id="UP001396334"/>
    </source>
</evidence>
<protein>
    <submittedName>
        <fullName evidence="3">Uncharacterized protein</fullName>
    </submittedName>
</protein>
<reference evidence="3 4" key="1">
    <citation type="journal article" date="2024" name="G3 (Bethesda)">
        <title>Genome assembly of Hibiscus sabdariffa L. provides insights into metabolisms of medicinal natural products.</title>
        <authorList>
            <person name="Kim T."/>
        </authorList>
    </citation>
    <scope>NUCLEOTIDE SEQUENCE [LARGE SCALE GENOMIC DNA]</scope>
    <source>
        <strain evidence="3">TK-2024</strain>
        <tissue evidence="3">Old leaves</tissue>
    </source>
</reference>
<feature type="region of interest" description="Disordered" evidence="2">
    <location>
        <begin position="1"/>
        <end position="48"/>
    </location>
</feature>
<feature type="coiled-coil region" evidence="1">
    <location>
        <begin position="86"/>
        <end position="113"/>
    </location>
</feature>
<gene>
    <name evidence="3" type="ORF">V6N11_076924</name>
</gene>